<dbReference type="Proteomes" id="UP000636479">
    <property type="component" value="Unassembled WGS sequence"/>
</dbReference>
<dbReference type="GO" id="GO:0016788">
    <property type="term" value="F:hydrolase activity, acting on ester bonds"/>
    <property type="evidence" value="ECO:0007669"/>
    <property type="project" value="InterPro"/>
</dbReference>
<evidence type="ECO:0000313" key="2">
    <source>
        <dbReference type="Proteomes" id="UP000636479"/>
    </source>
</evidence>
<gene>
    <name evidence="1" type="ORF">MIND_00598100</name>
</gene>
<dbReference type="EMBL" id="JACAZF010000005">
    <property type="protein sequence ID" value="KAF7303687.1"/>
    <property type="molecule type" value="Genomic_DNA"/>
</dbReference>
<dbReference type="OrthoDB" id="1600564at2759"/>
<dbReference type="RefSeq" id="XP_037220659.1">
    <property type="nucleotide sequence ID" value="XM_037362738.1"/>
</dbReference>
<comment type="caution">
    <text evidence="1">The sequence shown here is derived from an EMBL/GenBank/DDBJ whole genome shotgun (WGS) entry which is preliminary data.</text>
</comment>
<dbReference type="Pfam" id="PF00657">
    <property type="entry name" value="Lipase_GDSL"/>
    <property type="match status" value="1"/>
</dbReference>
<name>A0A8H6SSQ5_9AGAR</name>
<reference evidence="1" key="1">
    <citation type="submission" date="2020-05" db="EMBL/GenBank/DDBJ databases">
        <title>Mycena genomes resolve the evolution of fungal bioluminescence.</title>
        <authorList>
            <person name="Tsai I.J."/>
        </authorList>
    </citation>
    <scope>NUCLEOTIDE SEQUENCE</scope>
    <source>
        <strain evidence="1">171206Taipei</strain>
    </source>
</reference>
<evidence type="ECO:0000313" key="1">
    <source>
        <dbReference type="EMBL" id="KAF7303687.1"/>
    </source>
</evidence>
<proteinExistence type="predicted"/>
<dbReference type="AlphaFoldDB" id="A0A8H6SSQ5"/>
<organism evidence="1 2">
    <name type="scientific">Mycena indigotica</name>
    <dbReference type="NCBI Taxonomy" id="2126181"/>
    <lineage>
        <taxon>Eukaryota</taxon>
        <taxon>Fungi</taxon>
        <taxon>Dikarya</taxon>
        <taxon>Basidiomycota</taxon>
        <taxon>Agaricomycotina</taxon>
        <taxon>Agaricomycetes</taxon>
        <taxon>Agaricomycetidae</taxon>
        <taxon>Agaricales</taxon>
        <taxon>Marasmiineae</taxon>
        <taxon>Mycenaceae</taxon>
        <taxon>Mycena</taxon>
    </lineage>
</organism>
<dbReference type="GeneID" id="59345254"/>
<dbReference type="InterPro" id="IPR036514">
    <property type="entry name" value="SGNH_hydro_sf"/>
</dbReference>
<accession>A0A8H6SSQ5</accession>
<sequence length="266" mass="29543">MSQFPSQKIQISQSWKGSDSLKFLVIFGDSYSAVGYDFASHVPTTEEPLGIPFPGETYTEPSTPNWVGHFITTCAVENKWVVFDYAVGGASVHDVWHQVKFCFKDDIADASSKADWATENTLFVTWVGINDSAWTSEHGGNMKKLLSAQEELYNWGARNFLFINVPAIDRAPAQGIAENYVGWNTELTKSAASFAATHSDCTVLLFSAWDTFNALLDDPVGHGFCKGDESKAYSSVWTDMLHPTSRVHDFVALDVVEFLREVERSS</sequence>
<protein>
    <submittedName>
        <fullName evidence="1">Lipase-GDSL domain-containing protein</fullName>
    </submittedName>
</protein>
<dbReference type="SUPFAM" id="SSF52266">
    <property type="entry name" value="SGNH hydrolase"/>
    <property type="match status" value="1"/>
</dbReference>
<dbReference type="InterPro" id="IPR001087">
    <property type="entry name" value="GDSL"/>
</dbReference>
<keyword evidence="2" id="KW-1185">Reference proteome</keyword>
<dbReference type="Gene3D" id="3.40.50.1110">
    <property type="entry name" value="SGNH hydrolase"/>
    <property type="match status" value="1"/>
</dbReference>